<sequence>MSFTVVPVYSFKPQLSTESAILPRRFQDDELVPIMGDFATQIACRLNEIFRKDGSDQEHMVESMGRDMGDKNDPTKSYTIGRNDVISGVDDSIPAMRDGHLSVEHVEGGLGLYDITGEIAGLIKGNSHPFIWTIQYETLTNKHIEKVRQLIVEGYFVNLVILVPAGIKMDEVQLKCGDLFSLMESTDRLAVFATFVMTKA</sequence>
<name>A0A8S5USQ7_9CAUD</name>
<accession>A0A8S5USQ7</accession>
<dbReference type="EMBL" id="BK016133">
    <property type="protein sequence ID" value="DAF97537.1"/>
    <property type="molecule type" value="Genomic_DNA"/>
</dbReference>
<organism evidence="1">
    <name type="scientific">Myoviridae sp. ctijX18</name>
    <dbReference type="NCBI Taxonomy" id="2825154"/>
    <lineage>
        <taxon>Viruses</taxon>
        <taxon>Duplodnaviria</taxon>
        <taxon>Heunggongvirae</taxon>
        <taxon>Uroviricota</taxon>
        <taxon>Caudoviricetes</taxon>
    </lineage>
</organism>
<protein>
    <submittedName>
        <fullName evidence="1">Uncharacterized protein</fullName>
    </submittedName>
</protein>
<evidence type="ECO:0000313" key="1">
    <source>
        <dbReference type="EMBL" id="DAF97537.1"/>
    </source>
</evidence>
<proteinExistence type="predicted"/>
<reference evidence="1" key="1">
    <citation type="journal article" date="2021" name="Proc. Natl. Acad. Sci. U.S.A.">
        <title>A Catalog of Tens of Thousands of Viruses from Human Metagenomes Reveals Hidden Associations with Chronic Diseases.</title>
        <authorList>
            <person name="Tisza M.J."/>
            <person name="Buck C.B."/>
        </authorList>
    </citation>
    <scope>NUCLEOTIDE SEQUENCE</scope>
    <source>
        <strain evidence="1">CtijX18</strain>
    </source>
</reference>